<organism evidence="6 7">
    <name type="scientific">Salimicrobium halophilum</name>
    <dbReference type="NCBI Taxonomy" id="86666"/>
    <lineage>
        <taxon>Bacteria</taxon>
        <taxon>Bacillati</taxon>
        <taxon>Bacillota</taxon>
        <taxon>Bacilli</taxon>
        <taxon>Bacillales</taxon>
        <taxon>Bacillaceae</taxon>
        <taxon>Salimicrobium</taxon>
    </lineage>
</organism>
<evidence type="ECO:0000256" key="3">
    <source>
        <dbReference type="ARBA" id="ARBA00022989"/>
    </source>
</evidence>
<evidence type="ECO:0000313" key="7">
    <source>
        <dbReference type="Proteomes" id="UP000199225"/>
    </source>
</evidence>
<feature type="transmembrane region" description="Helical" evidence="5">
    <location>
        <begin position="114"/>
        <end position="135"/>
    </location>
</feature>
<keyword evidence="2 5" id="KW-0812">Transmembrane</keyword>
<evidence type="ECO:0000313" key="6">
    <source>
        <dbReference type="EMBL" id="SDJ49912.1"/>
    </source>
</evidence>
<evidence type="ECO:0000256" key="4">
    <source>
        <dbReference type="ARBA" id="ARBA00023136"/>
    </source>
</evidence>
<dbReference type="GO" id="GO:0034220">
    <property type="term" value="P:monoatomic ion transmembrane transport"/>
    <property type="evidence" value="ECO:0007669"/>
    <property type="project" value="UniProtKB-KW"/>
</dbReference>
<dbReference type="RefSeq" id="WP_093193826.1">
    <property type="nucleotide sequence ID" value="NZ_FNEV01000006.1"/>
</dbReference>
<evidence type="ECO:0000256" key="1">
    <source>
        <dbReference type="ARBA" id="ARBA00004141"/>
    </source>
</evidence>
<sequence length="216" mass="24941">MNRWKRRPGKTTYEVFMVLLAGLSVATIWQEMQYDSFIVWGTWAIFFLDFLYRLFKSESKWDFVKKHPFIVIAAIPLDAVFQLARVARILHLLRLKSITKYYTKPFLRFLKRQHLGFVAGFMGLSIFLLIIPLTWLEEELDTYSDAFVGAILSITFFGRTNFDPATTGGQIIVVVFTIMGVILHGLIISSAFDFISSTAQFQKAKEKITSFINKKI</sequence>
<dbReference type="AlphaFoldDB" id="A0A1G8U7X7"/>
<dbReference type="Gene3D" id="1.20.120.350">
    <property type="entry name" value="Voltage-gated potassium channels. Chain C"/>
    <property type="match status" value="1"/>
</dbReference>
<dbReference type="InterPro" id="IPR027359">
    <property type="entry name" value="Volt_channel_dom_sf"/>
</dbReference>
<feature type="transmembrane region" description="Helical" evidence="5">
    <location>
        <begin position="36"/>
        <end position="55"/>
    </location>
</feature>
<proteinExistence type="predicted"/>
<protein>
    <submittedName>
        <fullName evidence="6">Voltage-gated potassium channel</fullName>
    </submittedName>
</protein>
<dbReference type="Gene3D" id="1.10.287.70">
    <property type="match status" value="1"/>
</dbReference>
<name>A0A1G8U7X7_9BACI</name>
<accession>A0A1G8U7X7</accession>
<gene>
    <name evidence="6" type="ORF">SAMN04490247_2100</name>
</gene>
<keyword evidence="6" id="KW-0813">Transport</keyword>
<keyword evidence="3 5" id="KW-1133">Transmembrane helix</keyword>
<evidence type="ECO:0000256" key="2">
    <source>
        <dbReference type="ARBA" id="ARBA00022692"/>
    </source>
</evidence>
<reference evidence="7" key="1">
    <citation type="submission" date="2016-10" db="EMBL/GenBank/DDBJ databases">
        <authorList>
            <person name="Varghese N."/>
            <person name="Submissions S."/>
        </authorList>
    </citation>
    <scope>NUCLEOTIDE SEQUENCE [LARGE SCALE GENOMIC DNA]</scope>
    <source>
        <strain evidence="7">DSM 4771</strain>
    </source>
</reference>
<dbReference type="EMBL" id="FNEV01000006">
    <property type="protein sequence ID" value="SDJ49912.1"/>
    <property type="molecule type" value="Genomic_DNA"/>
</dbReference>
<evidence type="ECO:0000256" key="5">
    <source>
        <dbReference type="SAM" id="Phobius"/>
    </source>
</evidence>
<dbReference type="OrthoDB" id="9785285at2"/>
<keyword evidence="6" id="KW-0407">Ion channel</keyword>
<dbReference type="Proteomes" id="UP000199225">
    <property type="component" value="Unassembled WGS sequence"/>
</dbReference>
<keyword evidence="7" id="KW-1185">Reference proteome</keyword>
<keyword evidence="4 5" id="KW-0472">Membrane</keyword>
<dbReference type="STRING" id="86666.SAMN04490247_2100"/>
<dbReference type="GO" id="GO:0016020">
    <property type="term" value="C:membrane"/>
    <property type="evidence" value="ECO:0007669"/>
    <property type="project" value="UniProtKB-SubCell"/>
</dbReference>
<feature type="transmembrane region" description="Helical" evidence="5">
    <location>
        <begin position="12"/>
        <end position="30"/>
    </location>
</feature>
<dbReference type="SUPFAM" id="SSF81324">
    <property type="entry name" value="Voltage-gated potassium channels"/>
    <property type="match status" value="1"/>
</dbReference>
<keyword evidence="6" id="KW-0406">Ion transport</keyword>
<feature type="transmembrane region" description="Helical" evidence="5">
    <location>
        <begin position="171"/>
        <end position="195"/>
    </location>
</feature>
<comment type="subcellular location">
    <subcellularLocation>
        <location evidence="1">Membrane</location>
        <topology evidence="1">Multi-pass membrane protein</topology>
    </subcellularLocation>
</comment>